<dbReference type="Proteomes" id="UP001627154">
    <property type="component" value="Unassembled WGS sequence"/>
</dbReference>
<evidence type="ECO:0000313" key="4">
    <source>
        <dbReference type="Proteomes" id="UP001627154"/>
    </source>
</evidence>
<feature type="region of interest" description="Disordered" evidence="1">
    <location>
        <begin position="203"/>
        <end position="295"/>
    </location>
</feature>
<dbReference type="Pfam" id="PF03732">
    <property type="entry name" value="Retrotrans_gag"/>
    <property type="match status" value="1"/>
</dbReference>
<dbReference type="SMART" id="SM00343">
    <property type="entry name" value="ZnF_C2HC"/>
    <property type="match status" value="1"/>
</dbReference>
<protein>
    <recommendedName>
        <fullName evidence="2">CCHC-type domain-containing protein</fullName>
    </recommendedName>
</protein>
<reference evidence="3 4" key="1">
    <citation type="journal article" date="2024" name="bioRxiv">
        <title>A reference genome for Trichogramma kaykai: A tiny desert-dwelling parasitoid wasp with competing sex-ratio distorters.</title>
        <authorList>
            <person name="Culotta J."/>
            <person name="Lindsey A.R."/>
        </authorList>
    </citation>
    <scope>NUCLEOTIDE SEQUENCE [LARGE SCALE GENOMIC DNA]</scope>
    <source>
        <strain evidence="3 4">KSX58</strain>
    </source>
</reference>
<evidence type="ECO:0000313" key="3">
    <source>
        <dbReference type="EMBL" id="KAL3395315.1"/>
    </source>
</evidence>
<dbReference type="InterPro" id="IPR005162">
    <property type="entry name" value="Retrotrans_gag_dom"/>
</dbReference>
<feature type="compositionally biased region" description="Basic and acidic residues" evidence="1">
    <location>
        <begin position="231"/>
        <end position="242"/>
    </location>
</feature>
<name>A0ABD2WQZ7_9HYME</name>
<keyword evidence="4" id="KW-1185">Reference proteome</keyword>
<proteinExistence type="predicted"/>
<feature type="domain" description="CCHC-type" evidence="2">
    <location>
        <begin position="741"/>
        <end position="757"/>
    </location>
</feature>
<feature type="region of interest" description="Disordered" evidence="1">
    <location>
        <begin position="616"/>
        <end position="636"/>
    </location>
</feature>
<feature type="region of interest" description="Disordered" evidence="1">
    <location>
        <begin position="356"/>
        <end position="392"/>
    </location>
</feature>
<feature type="compositionally biased region" description="Polar residues" evidence="1">
    <location>
        <begin position="277"/>
        <end position="286"/>
    </location>
</feature>
<comment type="caution">
    <text evidence="3">The sequence shown here is derived from an EMBL/GenBank/DDBJ whole genome shotgun (WGS) entry which is preliminary data.</text>
</comment>
<sequence>MENYVEIMSQLMRESRDHRGLRRDINALDMQVVKDELLARNCSMIGVDHLLRERLLRARLRLKPSLADRVPWFESDEHVPDAEETLMPNELAEHSGKRNHVSGKHVQFPSSSSEDDTNQPTRVVIQAEIHNSAKRSEPSANASQGPSAIGRPVQPTLAPLGVSGGVPPQFSMNKEVLKMLRTHNYQFTVAERVHEHRFGPNATEISKKVDQTHTTSPIAPVKPPKTPQVKHRPENSRASREDEATEWYTPPVEPSASRRASTTNRADSVDNSRRSGVATNKRNGVATNKRAGQDTTTRGIRVETDAFAQYDIPLSTPFEPYWREPSRHRLPSAIRNRNPRLRRAINYSDTDISDIDENCGPARTSSRNSHKQPSIFEPNVKDRSSLQSGGQLATGKTSAVKLLKSWGLKFSEEDKQEDAEDFLDQLNKCVSGSGLAVVDVLSALSCIFSKRAARWHSTVADRVQTWWEFENEFRNQFIGDYDYWDLMTDLQRRTQARGERITAFLSCFRYIVSRFSEPPPKQELLIIAYRNLLPEYRHAMADKIIDTFEQLEKLGRSWERKKDIDSRYAPPVPAEKMRVPGGAYSSQSKIKLAAIEPSEIDSDSDYEAQLAALQLRKQQRHGKHDKERRTVQTQSMPAVQNRVSTAYVESPAVMPRADDFLPGDLPMHAPMQPTSVTNSLPIQPNVLYQSAPLDEQVHYKNAAAINTPRWPNYPAPWRQTTSNLQPPMNSRSSPNNNFIGACFICQSVGHRASACPEVMCNYCKQ</sequence>
<evidence type="ECO:0000259" key="2">
    <source>
        <dbReference type="SMART" id="SM00343"/>
    </source>
</evidence>
<organism evidence="3 4">
    <name type="scientific">Trichogramma kaykai</name>
    <dbReference type="NCBI Taxonomy" id="54128"/>
    <lineage>
        <taxon>Eukaryota</taxon>
        <taxon>Metazoa</taxon>
        <taxon>Ecdysozoa</taxon>
        <taxon>Arthropoda</taxon>
        <taxon>Hexapoda</taxon>
        <taxon>Insecta</taxon>
        <taxon>Pterygota</taxon>
        <taxon>Neoptera</taxon>
        <taxon>Endopterygota</taxon>
        <taxon>Hymenoptera</taxon>
        <taxon>Apocrita</taxon>
        <taxon>Proctotrupomorpha</taxon>
        <taxon>Chalcidoidea</taxon>
        <taxon>Trichogrammatidae</taxon>
        <taxon>Trichogramma</taxon>
    </lineage>
</organism>
<dbReference type="EMBL" id="JBJJXI010000083">
    <property type="protein sequence ID" value="KAL3395315.1"/>
    <property type="molecule type" value="Genomic_DNA"/>
</dbReference>
<accession>A0ABD2WQZ7</accession>
<gene>
    <name evidence="3" type="ORF">TKK_010585</name>
</gene>
<feature type="region of interest" description="Disordered" evidence="1">
    <location>
        <begin position="95"/>
        <end position="160"/>
    </location>
</feature>
<evidence type="ECO:0000256" key="1">
    <source>
        <dbReference type="SAM" id="MobiDB-lite"/>
    </source>
</evidence>
<dbReference type="AlphaFoldDB" id="A0ABD2WQZ7"/>
<dbReference type="InterPro" id="IPR001878">
    <property type="entry name" value="Znf_CCHC"/>
</dbReference>